<sequence length="615" mass="67323">MTVLAKPSRSYVTAEHVPDELLGTAYTASTSTTKKLSKKIEGGFKTYRPPLAETHLRRPLGYDPHPESHFAPLPPAFHLSGKHKKDAALAGQRAELEHILQPEYKSYNYDLEGDSSSIAGPSKNHSSRTAGGLSGLEKKSKSSGGGGGNGLRSSASISSFHQQPTSGGGRRSGGGIYVDSNGKLHDNEFDPFGHVSEMSRAKSRRRSAFGSDRRKGDSSSSESGSDISDNNLPRRSTDTGREREEEEIRKRLEMERKRLDDVSGYAAARRRSMMIDGRTTPSIRSSEDGNGFIPSMYSASLAPAMTSKSKSQGHYVRSPLSPTFDHSPVHSTPPEKTTESTKHKETKSRVEVSKDGSKKITGFDAPISPVPLHTPSMGNDHLLPPPLSVISSGSGRLSPGTRGSIDTGRERPPKPTERPREELFPETPAQIKRREEREKRSRLRPSGLAVDTVIAGSGKARILPEIEIVEDDDPRIVFPSEGKTTRVQSTHDHVIRGPFSHALNALGDGSSGLGSRRASSARSIGGGSKPSTMVEEDGGYLPSRWANGDKNLRTTETDREKYRPMEWRNVDPSGKVEDWHPSTKDQFKRNMKDIATSARFSLFRTKKKLLRKAEI</sequence>
<evidence type="ECO:0000313" key="3">
    <source>
        <dbReference type="Proteomes" id="UP001329825"/>
    </source>
</evidence>
<keyword evidence="3" id="KW-1185">Reference proteome</keyword>
<protein>
    <submittedName>
        <fullName evidence="2">Uncharacterized protein</fullName>
    </submittedName>
</protein>
<feature type="region of interest" description="Disordered" evidence="1">
    <location>
        <begin position="272"/>
        <end position="291"/>
    </location>
</feature>
<evidence type="ECO:0000256" key="1">
    <source>
        <dbReference type="SAM" id="MobiDB-lite"/>
    </source>
</evidence>
<dbReference type="EMBL" id="CP141883">
    <property type="protein sequence ID" value="WRT65795.1"/>
    <property type="molecule type" value="Genomic_DNA"/>
</dbReference>
<feature type="region of interest" description="Disordered" evidence="1">
    <location>
        <begin position="115"/>
        <end position="249"/>
    </location>
</feature>
<gene>
    <name evidence="2" type="ORF">IL334_002744</name>
</gene>
<dbReference type="RefSeq" id="XP_062790535.1">
    <property type="nucleotide sequence ID" value="XM_062934484.1"/>
</dbReference>
<organism evidence="2 3">
    <name type="scientific">Kwoniella shivajii</name>
    <dbReference type="NCBI Taxonomy" id="564305"/>
    <lineage>
        <taxon>Eukaryota</taxon>
        <taxon>Fungi</taxon>
        <taxon>Dikarya</taxon>
        <taxon>Basidiomycota</taxon>
        <taxon>Agaricomycotina</taxon>
        <taxon>Tremellomycetes</taxon>
        <taxon>Tremellales</taxon>
        <taxon>Cryptococcaceae</taxon>
        <taxon>Kwoniella</taxon>
    </lineage>
</organism>
<feature type="compositionally biased region" description="Polar residues" evidence="1">
    <location>
        <begin position="115"/>
        <end position="129"/>
    </location>
</feature>
<feature type="region of interest" description="Disordered" evidence="1">
    <location>
        <begin position="506"/>
        <end position="560"/>
    </location>
</feature>
<feature type="region of interest" description="Disordered" evidence="1">
    <location>
        <begin position="304"/>
        <end position="445"/>
    </location>
</feature>
<dbReference type="GeneID" id="87954875"/>
<feature type="region of interest" description="Disordered" evidence="1">
    <location>
        <begin position="50"/>
        <end position="89"/>
    </location>
</feature>
<name>A0ABZ1CXA0_9TREE</name>
<feature type="compositionally biased region" description="Low complexity" evidence="1">
    <location>
        <begin position="218"/>
        <end position="229"/>
    </location>
</feature>
<dbReference type="Proteomes" id="UP001329825">
    <property type="component" value="Chromosome 3"/>
</dbReference>
<feature type="compositionally biased region" description="Basic and acidic residues" evidence="1">
    <location>
        <begin position="336"/>
        <end position="358"/>
    </location>
</feature>
<feature type="compositionally biased region" description="Low complexity" evidence="1">
    <location>
        <begin position="506"/>
        <end position="523"/>
    </location>
</feature>
<reference evidence="2 3" key="1">
    <citation type="submission" date="2024-01" db="EMBL/GenBank/DDBJ databases">
        <title>Comparative genomics of Cryptococcus and Kwoniella reveals pathogenesis evolution and contrasting modes of karyotype evolution via chromosome fusion or intercentromeric recombination.</title>
        <authorList>
            <person name="Coelho M.A."/>
            <person name="David-Palma M."/>
            <person name="Shea T."/>
            <person name="Bowers K."/>
            <person name="McGinley-Smith S."/>
            <person name="Mohammad A.W."/>
            <person name="Gnirke A."/>
            <person name="Yurkov A.M."/>
            <person name="Nowrousian M."/>
            <person name="Sun S."/>
            <person name="Cuomo C.A."/>
            <person name="Heitman J."/>
        </authorList>
    </citation>
    <scope>NUCLEOTIDE SEQUENCE [LARGE SCALE GENOMIC DNA]</scope>
    <source>
        <strain evidence="2">CBS 11374</strain>
    </source>
</reference>
<feature type="compositionally biased region" description="Basic and acidic residues" evidence="1">
    <location>
        <begin position="550"/>
        <end position="560"/>
    </location>
</feature>
<feature type="compositionally biased region" description="Gly residues" evidence="1">
    <location>
        <begin position="166"/>
        <end position="176"/>
    </location>
</feature>
<feature type="compositionally biased region" description="Basic and acidic residues" evidence="1">
    <location>
        <begin position="235"/>
        <end position="249"/>
    </location>
</feature>
<feature type="compositionally biased region" description="Basic and acidic residues" evidence="1">
    <location>
        <begin position="407"/>
        <end position="423"/>
    </location>
</feature>
<accession>A0ABZ1CXA0</accession>
<evidence type="ECO:0000313" key="2">
    <source>
        <dbReference type="EMBL" id="WRT65795.1"/>
    </source>
</evidence>
<proteinExistence type="predicted"/>